<gene>
    <name evidence="1" type="primary">cas7c</name>
    <name evidence="1" type="ORF">H8Z77_04410</name>
</gene>
<accession>A0ABR7IQ54</accession>
<dbReference type="EMBL" id="JACOQK010000001">
    <property type="protein sequence ID" value="MBC5787270.1"/>
    <property type="molecule type" value="Genomic_DNA"/>
</dbReference>
<name>A0ABR7IQ54_9CLOT</name>
<dbReference type="NCBIfam" id="TIGR02589">
    <property type="entry name" value="cas_Csd2"/>
    <property type="match status" value="1"/>
</dbReference>
<sequence length="287" mass="31865">MGVLQNKIDFEAIITVNNANCNGDPLNGNMPRITDEGFGEISDVCIKRKIRNRLMDMGESIFVQSDDKNVDGYDSLKERADKNPAFGTELKKGKKANAQVAYQAACQEWMDVRSFGQVFAFKGEELSLGIRGPVSLHPAFSVDPINITTIKITKSVNSEDTKGGKASDTMGDKHRVDFGVYLLKGSINVQLAEKTGFTQEDAEKIKEAIRTLFVNDSSSARPEGSMEIHKLYWWEHNCKIGQYSTKKVHDSLCVAKKEGVLTPKSIEDYQITLTPLEGLTVEEYDGI</sequence>
<protein>
    <submittedName>
        <fullName evidence="1">Type I-C CRISPR-associated protein Cas7/Csd2</fullName>
    </submittedName>
</protein>
<dbReference type="RefSeq" id="WP_186996298.1">
    <property type="nucleotide sequence ID" value="NZ_JACOQK010000001.1"/>
</dbReference>
<evidence type="ECO:0000313" key="2">
    <source>
        <dbReference type="Proteomes" id="UP000649151"/>
    </source>
</evidence>
<dbReference type="Proteomes" id="UP000649151">
    <property type="component" value="Unassembled WGS sequence"/>
</dbReference>
<reference evidence="1 2" key="1">
    <citation type="submission" date="2020-08" db="EMBL/GenBank/DDBJ databases">
        <title>Genome public.</title>
        <authorList>
            <person name="Liu C."/>
            <person name="Sun Q."/>
        </authorList>
    </citation>
    <scope>NUCLEOTIDE SEQUENCE [LARGE SCALE GENOMIC DNA]</scope>
    <source>
        <strain evidence="1 2">NSJ-27</strain>
    </source>
</reference>
<proteinExistence type="predicted"/>
<comment type="caution">
    <text evidence="1">The sequence shown here is derived from an EMBL/GenBank/DDBJ whole genome shotgun (WGS) entry which is preliminary data.</text>
</comment>
<dbReference type="NCBIfam" id="TIGR01595">
    <property type="entry name" value="cas_CT1132"/>
    <property type="match status" value="1"/>
</dbReference>
<evidence type="ECO:0000313" key="1">
    <source>
        <dbReference type="EMBL" id="MBC5787270.1"/>
    </source>
</evidence>
<dbReference type="InterPro" id="IPR006482">
    <property type="entry name" value="Cas7_Csh2/Csh2"/>
</dbReference>
<dbReference type="Pfam" id="PF05107">
    <property type="entry name" value="Cas_Cas7"/>
    <property type="match status" value="1"/>
</dbReference>
<organism evidence="1 2">
    <name type="scientific">Clostridium facile</name>
    <dbReference type="NCBI Taxonomy" id="2763035"/>
    <lineage>
        <taxon>Bacteria</taxon>
        <taxon>Bacillati</taxon>
        <taxon>Bacillota</taxon>
        <taxon>Clostridia</taxon>
        <taxon>Eubacteriales</taxon>
        <taxon>Clostridiaceae</taxon>
        <taxon>Clostridium</taxon>
    </lineage>
</organism>
<keyword evidence="2" id="KW-1185">Reference proteome</keyword>
<dbReference type="InterPro" id="IPR013418">
    <property type="entry name" value="CRISPR-assoc_prot_Cas7/Csd2"/>
</dbReference>